<reference evidence="2 3" key="1">
    <citation type="journal article" date="2016" name="Nat. Commun.">
        <title>Thousands of microbial genomes shed light on interconnected biogeochemical processes in an aquifer system.</title>
        <authorList>
            <person name="Anantharaman K."/>
            <person name="Brown C.T."/>
            <person name="Hug L.A."/>
            <person name="Sharon I."/>
            <person name="Castelle C.J."/>
            <person name="Probst A.J."/>
            <person name="Thomas B.C."/>
            <person name="Singh A."/>
            <person name="Wilkins M.J."/>
            <person name="Karaoz U."/>
            <person name="Brodie E.L."/>
            <person name="Williams K.H."/>
            <person name="Hubbard S.S."/>
            <person name="Banfield J.F."/>
        </authorList>
    </citation>
    <scope>NUCLEOTIDE SEQUENCE [LARGE SCALE GENOMIC DNA]</scope>
</reference>
<dbReference type="Gene3D" id="1.10.10.60">
    <property type="entry name" value="Homeodomain-like"/>
    <property type="match status" value="1"/>
</dbReference>
<dbReference type="InterPro" id="IPR009057">
    <property type="entry name" value="Homeodomain-like_sf"/>
</dbReference>
<sequence>MAKSQHVPADVKKQILDRIKEGGTSISQIAEEHGISNRTIYGWLSKGAVSAPSWLELNRLKRENAALKELLGRFMLETELSKKKN</sequence>
<organism evidence="2 3">
    <name type="scientific">Candidatus Yanofskybacteria bacterium RIFCSPLOWO2_02_FULL_43_10b</name>
    <dbReference type="NCBI Taxonomy" id="1802704"/>
    <lineage>
        <taxon>Bacteria</taxon>
        <taxon>Candidatus Yanofskyibacteriota</taxon>
    </lineage>
</organism>
<name>A0A1F8H1H8_9BACT</name>
<accession>A0A1F8H1H8</accession>
<dbReference type="Pfam" id="PF13518">
    <property type="entry name" value="HTH_28"/>
    <property type="match status" value="1"/>
</dbReference>
<dbReference type="EMBL" id="MGKS01000034">
    <property type="protein sequence ID" value="OGN31525.1"/>
    <property type="molecule type" value="Genomic_DNA"/>
</dbReference>
<evidence type="ECO:0000259" key="1">
    <source>
        <dbReference type="Pfam" id="PF13518"/>
    </source>
</evidence>
<evidence type="ECO:0000313" key="2">
    <source>
        <dbReference type="EMBL" id="OGN31525.1"/>
    </source>
</evidence>
<comment type="caution">
    <text evidence="2">The sequence shown here is derived from an EMBL/GenBank/DDBJ whole genome shotgun (WGS) entry which is preliminary data.</text>
</comment>
<protein>
    <recommendedName>
        <fullName evidence="1">Insertion element IS150 protein InsJ-like helix-turn-helix domain-containing protein</fullName>
    </recommendedName>
</protein>
<evidence type="ECO:0000313" key="3">
    <source>
        <dbReference type="Proteomes" id="UP000177676"/>
    </source>
</evidence>
<proteinExistence type="predicted"/>
<dbReference type="InterPro" id="IPR055247">
    <property type="entry name" value="InsJ-like_HTH"/>
</dbReference>
<feature type="domain" description="Insertion element IS150 protein InsJ-like helix-turn-helix" evidence="1">
    <location>
        <begin position="12"/>
        <end position="46"/>
    </location>
</feature>
<dbReference type="SUPFAM" id="SSF46689">
    <property type="entry name" value="Homeodomain-like"/>
    <property type="match status" value="1"/>
</dbReference>
<dbReference type="Proteomes" id="UP000177676">
    <property type="component" value="Unassembled WGS sequence"/>
</dbReference>
<dbReference type="AlphaFoldDB" id="A0A1F8H1H8"/>
<gene>
    <name evidence="2" type="ORF">A3I92_00585</name>
</gene>